<keyword evidence="1" id="KW-0472">Membrane</keyword>
<dbReference type="InterPro" id="IPR050882">
    <property type="entry name" value="Prepilin_peptidase/N-MTase"/>
</dbReference>
<accession>A0A382WDG5</accession>
<dbReference type="Pfam" id="PF06750">
    <property type="entry name" value="A24_N_bact"/>
    <property type="match status" value="1"/>
</dbReference>
<dbReference type="InterPro" id="IPR010627">
    <property type="entry name" value="Prepilin_pept_A24_N"/>
</dbReference>
<feature type="transmembrane region" description="Helical" evidence="1">
    <location>
        <begin position="6"/>
        <end position="23"/>
    </location>
</feature>
<feature type="domain" description="Prepilin peptidase A24 N-terminal" evidence="2">
    <location>
        <begin position="8"/>
        <end position="89"/>
    </location>
</feature>
<keyword evidence="1" id="KW-1133">Transmembrane helix</keyword>
<dbReference type="GO" id="GO:0004190">
    <property type="term" value="F:aspartic-type endopeptidase activity"/>
    <property type="evidence" value="ECO:0007669"/>
    <property type="project" value="TreeGrafter"/>
</dbReference>
<keyword evidence="1" id="KW-0812">Transmembrane</keyword>
<feature type="non-terminal residue" evidence="3">
    <location>
        <position position="113"/>
    </location>
</feature>
<dbReference type="PANTHER" id="PTHR30487">
    <property type="entry name" value="TYPE 4 PREPILIN-LIKE PROTEINS LEADER PEPTIDE-PROCESSING ENZYME"/>
    <property type="match status" value="1"/>
</dbReference>
<evidence type="ECO:0000256" key="1">
    <source>
        <dbReference type="SAM" id="Phobius"/>
    </source>
</evidence>
<evidence type="ECO:0000313" key="3">
    <source>
        <dbReference type="EMBL" id="SVD56161.1"/>
    </source>
</evidence>
<reference evidence="3" key="1">
    <citation type="submission" date="2018-05" db="EMBL/GenBank/DDBJ databases">
        <authorList>
            <person name="Lanie J.A."/>
            <person name="Ng W.-L."/>
            <person name="Kazmierczak K.M."/>
            <person name="Andrzejewski T.M."/>
            <person name="Davidsen T.M."/>
            <person name="Wayne K.J."/>
            <person name="Tettelin H."/>
            <person name="Glass J.I."/>
            <person name="Rusch D."/>
            <person name="Podicherti R."/>
            <person name="Tsui H.-C.T."/>
            <person name="Winkler M.E."/>
        </authorList>
    </citation>
    <scope>NUCLEOTIDE SEQUENCE</scope>
</reference>
<protein>
    <recommendedName>
        <fullName evidence="2">Prepilin peptidase A24 N-terminal domain-containing protein</fullName>
    </recommendedName>
</protein>
<dbReference type="EMBL" id="UINC01158555">
    <property type="protein sequence ID" value="SVD56161.1"/>
    <property type="molecule type" value="Genomic_DNA"/>
</dbReference>
<gene>
    <name evidence="3" type="ORF">METZ01_LOCUS409015</name>
</gene>
<organism evidence="3">
    <name type="scientific">marine metagenome</name>
    <dbReference type="NCBI Taxonomy" id="408172"/>
    <lineage>
        <taxon>unclassified sequences</taxon>
        <taxon>metagenomes</taxon>
        <taxon>ecological metagenomes</taxon>
    </lineage>
</organism>
<evidence type="ECO:0000259" key="2">
    <source>
        <dbReference type="Pfam" id="PF06750"/>
    </source>
</evidence>
<sequence>MLLMFVLAGAMMGSFLNVCIYRIPQERSVLKPGSACPKCGDPIRFYDNIPVLGYFLLKGKCRSCHQSISLQYPLVELISICVTVFIYVNYGLSFKAIVYIVFVYLLIVVAFID</sequence>
<dbReference type="GO" id="GO:0005886">
    <property type="term" value="C:plasma membrane"/>
    <property type="evidence" value="ECO:0007669"/>
    <property type="project" value="TreeGrafter"/>
</dbReference>
<dbReference type="AlphaFoldDB" id="A0A382WDG5"/>
<dbReference type="PANTHER" id="PTHR30487:SF0">
    <property type="entry name" value="PREPILIN LEADER PEPTIDASE_N-METHYLTRANSFERASE-RELATED"/>
    <property type="match status" value="1"/>
</dbReference>
<name>A0A382WDG5_9ZZZZ</name>
<feature type="transmembrane region" description="Helical" evidence="1">
    <location>
        <begin position="96"/>
        <end position="112"/>
    </location>
</feature>
<dbReference type="GO" id="GO:0006465">
    <property type="term" value="P:signal peptide processing"/>
    <property type="evidence" value="ECO:0007669"/>
    <property type="project" value="TreeGrafter"/>
</dbReference>
<proteinExistence type="predicted"/>